<proteinExistence type="predicted"/>
<feature type="region of interest" description="Disordered" evidence="1">
    <location>
        <begin position="51"/>
        <end position="76"/>
    </location>
</feature>
<feature type="compositionally biased region" description="Polar residues" evidence="1">
    <location>
        <begin position="65"/>
        <end position="74"/>
    </location>
</feature>
<feature type="region of interest" description="Disordered" evidence="1">
    <location>
        <begin position="146"/>
        <end position="167"/>
    </location>
</feature>
<evidence type="ECO:0000313" key="2">
    <source>
        <dbReference type="EMBL" id="ENN70255.1"/>
    </source>
</evidence>
<name>N6TLY1_DENPD</name>
<accession>N6TLY1</accession>
<sequence length="444" mass="48684">MQARFQNDMENAASAGPGVSYTNFSNMALRRVLSRLQSPWSADQVAPKAAAVPQANVDGRPIPRSNGSNFSQNRPDLVLNPMNRWGKIMPRSIATSEPSPSLANAPPSSTSAPICPDNEVEQVNSLIKESLGRHALNLIRETLLGHQPSGTSHEHAVTPPYHTNPLSSRMRFQQRPVPAPTRYQLLPILRPPLSTTRQLFPLGVWAMKRNLVLTRVASADEFRPVYTRRRRGRPSSRRLPGEERKTTSIQPAVASSSKAVEEFPTAQIPRAPTSNSSNLSRLGSVAAIQVLATPSRKFRDHLHDLQLNKKNYSSANQLQSVAAASAGEDIADFQWLLVKINEFIPGSTSRSADLQPSKPITLDSMAAINPTPRLPKLKVKPRFGGIIRSLFQSVPSRTYERIRTPPSNSSRQTGTNQIAPPAENVLGGLLRRADNNKEGLNETG</sequence>
<feature type="compositionally biased region" description="Basic and acidic residues" evidence="1">
    <location>
        <begin position="431"/>
        <end position="444"/>
    </location>
</feature>
<evidence type="ECO:0000256" key="1">
    <source>
        <dbReference type="SAM" id="MobiDB-lite"/>
    </source>
</evidence>
<feature type="compositionally biased region" description="Polar residues" evidence="1">
    <location>
        <begin position="405"/>
        <end position="418"/>
    </location>
</feature>
<feature type="region of interest" description="Disordered" evidence="1">
    <location>
        <begin position="92"/>
        <end position="116"/>
    </location>
</feature>
<dbReference type="EMBL" id="KB741293">
    <property type="protein sequence ID" value="ENN70255.1"/>
    <property type="molecule type" value="Genomic_DNA"/>
</dbReference>
<organism evidence="2">
    <name type="scientific">Dendroctonus ponderosae</name>
    <name type="common">Mountain pine beetle</name>
    <dbReference type="NCBI Taxonomy" id="77166"/>
    <lineage>
        <taxon>Eukaryota</taxon>
        <taxon>Metazoa</taxon>
        <taxon>Ecdysozoa</taxon>
        <taxon>Arthropoda</taxon>
        <taxon>Hexapoda</taxon>
        <taxon>Insecta</taxon>
        <taxon>Pterygota</taxon>
        <taxon>Neoptera</taxon>
        <taxon>Endopterygota</taxon>
        <taxon>Coleoptera</taxon>
        <taxon>Polyphaga</taxon>
        <taxon>Cucujiformia</taxon>
        <taxon>Curculionidae</taxon>
        <taxon>Scolytinae</taxon>
        <taxon>Dendroctonus</taxon>
    </lineage>
</organism>
<feature type="non-terminal residue" evidence="2">
    <location>
        <position position="1"/>
    </location>
</feature>
<feature type="compositionally biased region" description="Low complexity" evidence="1">
    <location>
        <begin position="96"/>
        <end position="113"/>
    </location>
</feature>
<feature type="region of interest" description="Disordered" evidence="1">
    <location>
        <begin position="227"/>
        <end position="277"/>
    </location>
</feature>
<feature type="region of interest" description="Disordered" evidence="1">
    <location>
        <begin position="398"/>
        <end position="444"/>
    </location>
</feature>
<reference evidence="2" key="1">
    <citation type="journal article" date="2013" name="Genome Biol.">
        <title>Draft genome of the mountain pine beetle, Dendroctonus ponderosae Hopkins, a major forest pest.</title>
        <authorList>
            <person name="Keeling C.I."/>
            <person name="Yuen M.M."/>
            <person name="Liao N.Y."/>
            <person name="Docking T.R."/>
            <person name="Chan S.K."/>
            <person name="Taylor G.A."/>
            <person name="Palmquist D.L."/>
            <person name="Jackman S.D."/>
            <person name="Nguyen A."/>
            <person name="Li M."/>
            <person name="Henderson H."/>
            <person name="Janes J.K."/>
            <person name="Zhao Y."/>
            <person name="Pandoh P."/>
            <person name="Moore R."/>
            <person name="Sperling F.A."/>
            <person name="Huber D.P."/>
            <person name="Birol I."/>
            <person name="Jones S.J."/>
            <person name="Bohlmann J."/>
        </authorList>
    </citation>
    <scope>NUCLEOTIDE SEQUENCE</scope>
</reference>
<feature type="compositionally biased region" description="Basic residues" evidence="1">
    <location>
        <begin position="227"/>
        <end position="236"/>
    </location>
</feature>
<gene>
    <name evidence="2" type="ORF">YQE_13038</name>
</gene>
<dbReference type="OrthoDB" id="9900844at2759"/>
<feature type="compositionally biased region" description="Polar residues" evidence="1">
    <location>
        <begin position="247"/>
        <end position="258"/>
    </location>
</feature>
<feature type="region of interest" description="Disordered" evidence="1">
    <location>
        <begin position="1"/>
        <end position="20"/>
    </location>
</feature>
<dbReference type="HOGENOM" id="CLU_617158_0_0_1"/>
<dbReference type="AlphaFoldDB" id="N6TLY1"/>
<protein>
    <submittedName>
        <fullName evidence="2">Uncharacterized protein</fullName>
    </submittedName>
</protein>